<evidence type="ECO:0000256" key="10">
    <source>
        <dbReference type="RuleBase" id="RU000682"/>
    </source>
</evidence>
<evidence type="ECO:0000256" key="11">
    <source>
        <dbReference type="SAM" id="Coils"/>
    </source>
</evidence>
<proteinExistence type="inferred from homology"/>
<comment type="subcellular location">
    <subcellularLocation>
        <location evidence="1 9 10">Nucleus</location>
    </subcellularLocation>
</comment>
<dbReference type="SUPFAM" id="SSF46689">
    <property type="entry name" value="Homeodomain-like"/>
    <property type="match status" value="1"/>
</dbReference>
<dbReference type="InterPro" id="IPR042160">
    <property type="entry name" value="HD-Zip_IV"/>
</dbReference>
<evidence type="ECO:0000256" key="6">
    <source>
        <dbReference type="ARBA" id="ARBA00023155"/>
    </source>
</evidence>
<feature type="coiled-coil region" evidence="11">
    <location>
        <begin position="82"/>
        <end position="116"/>
    </location>
</feature>
<dbReference type="Gene3D" id="1.10.10.60">
    <property type="entry name" value="Homeodomain-like"/>
    <property type="match status" value="1"/>
</dbReference>
<dbReference type="GO" id="GO:0003677">
    <property type="term" value="F:DNA binding"/>
    <property type="evidence" value="ECO:0007669"/>
    <property type="project" value="UniProtKB-UniRule"/>
</dbReference>
<keyword evidence="8 9" id="KW-0539">Nucleus</keyword>
<sequence>MSGDDQVPIEVDEDIENKSGGKNIEMTQNRPKRRRYNRHTPQQIQAMEGFFREYPHPDNNQRDELSKELEMEPSQVKFWFQNKRTQMKTKHHQEENARLRAENERLGIENKQYKEALSNACCPACGRMAATGDVLFDDCHLRVENAKLREEINRISKVASNYVGRPFTRYTAMNCSSALGNGPFYKGSTSKSKELSVEKKDCDEPQYMAK</sequence>
<dbReference type="InterPro" id="IPR009057">
    <property type="entry name" value="Homeodomain-like_sf"/>
</dbReference>
<evidence type="ECO:0000256" key="8">
    <source>
        <dbReference type="ARBA" id="ARBA00023242"/>
    </source>
</evidence>
<evidence type="ECO:0000256" key="2">
    <source>
        <dbReference type="ARBA" id="ARBA00006789"/>
    </source>
</evidence>
<dbReference type="GO" id="GO:0005634">
    <property type="term" value="C:nucleus"/>
    <property type="evidence" value="ECO:0007669"/>
    <property type="project" value="UniProtKB-SubCell"/>
</dbReference>
<feature type="DNA-binding region" description="Homeobox" evidence="9">
    <location>
        <begin position="32"/>
        <end position="91"/>
    </location>
</feature>
<reference evidence="15" key="1">
    <citation type="journal article" date="2019" name="Curr. Biol.">
        <title>Genome Sequence of Striga asiatica Provides Insight into the Evolution of Plant Parasitism.</title>
        <authorList>
            <person name="Yoshida S."/>
            <person name="Kim S."/>
            <person name="Wafula E.K."/>
            <person name="Tanskanen J."/>
            <person name="Kim Y.M."/>
            <person name="Honaas L."/>
            <person name="Yang Z."/>
            <person name="Spallek T."/>
            <person name="Conn C.E."/>
            <person name="Ichihashi Y."/>
            <person name="Cheong K."/>
            <person name="Cui S."/>
            <person name="Der J.P."/>
            <person name="Gundlach H."/>
            <person name="Jiao Y."/>
            <person name="Hori C."/>
            <person name="Ishida J.K."/>
            <person name="Kasahara H."/>
            <person name="Kiba T."/>
            <person name="Kim M.S."/>
            <person name="Koo N."/>
            <person name="Laohavisit A."/>
            <person name="Lee Y.H."/>
            <person name="Lumba S."/>
            <person name="McCourt P."/>
            <person name="Mortimer J.C."/>
            <person name="Mutuku J.M."/>
            <person name="Nomura T."/>
            <person name="Sasaki-Sekimoto Y."/>
            <person name="Seto Y."/>
            <person name="Wang Y."/>
            <person name="Wakatake T."/>
            <person name="Sakakibara H."/>
            <person name="Demura T."/>
            <person name="Yamaguchi S."/>
            <person name="Yoneyama K."/>
            <person name="Manabe R.I."/>
            <person name="Nelson D.C."/>
            <person name="Schulman A.H."/>
            <person name="Timko M.P."/>
            <person name="dePamphilis C.W."/>
            <person name="Choi D."/>
            <person name="Shirasu K."/>
        </authorList>
    </citation>
    <scope>NUCLEOTIDE SEQUENCE [LARGE SCALE GENOMIC DNA]</scope>
    <source>
        <strain evidence="15">cv. UVA1</strain>
    </source>
</reference>
<comment type="caution">
    <text evidence="14">The sequence shown here is derived from an EMBL/GenBank/DDBJ whole genome shotgun (WGS) entry which is preliminary data.</text>
</comment>
<evidence type="ECO:0000313" key="15">
    <source>
        <dbReference type="Proteomes" id="UP000325081"/>
    </source>
</evidence>
<feature type="region of interest" description="Disordered" evidence="12">
    <location>
        <begin position="1"/>
        <end position="38"/>
    </location>
</feature>
<dbReference type="SMART" id="SM00389">
    <property type="entry name" value="HOX"/>
    <property type="match status" value="1"/>
</dbReference>
<keyword evidence="3" id="KW-0805">Transcription regulation</keyword>
<evidence type="ECO:0000256" key="12">
    <source>
        <dbReference type="SAM" id="MobiDB-lite"/>
    </source>
</evidence>
<dbReference type="PROSITE" id="PS50071">
    <property type="entry name" value="HOMEOBOX_2"/>
    <property type="match status" value="1"/>
</dbReference>
<accession>A0A5A7PQD1</accession>
<evidence type="ECO:0000313" key="14">
    <source>
        <dbReference type="EMBL" id="GER34858.1"/>
    </source>
</evidence>
<evidence type="ECO:0000256" key="7">
    <source>
        <dbReference type="ARBA" id="ARBA00023163"/>
    </source>
</evidence>
<dbReference type="Pfam" id="PF00046">
    <property type="entry name" value="Homeodomain"/>
    <property type="match status" value="1"/>
</dbReference>
<feature type="domain" description="Homeobox" evidence="13">
    <location>
        <begin position="30"/>
        <end position="90"/>
    </location>
</feature>
<evidence type="ECO:0000256" key="5">
    <source>
        <dbReference type="ARBA" id="ARBA00023125"/>
    </source>
</evidence>
<gene>
    <name evidence="14" type="ORF">STAS_11113</name>
</gene>
<dbReference type="InterPro" id="IPR001356">
    <property type="entry name" value="HD"/>
</dbReference>
<keyword evidence="7" id="KW-0804">Transcription</keyword>
<dbReference type="EMBL" id="BKCP01004960">
    <property type="protein sequence ID" value="GER34858.1"/>
    <property type="molecule type" value="Genomic_DNA"/>
</dbReference>
<dbReference type="FunFam" id="1.10.10.60:FF:000229">
    <property type="entry name" value="Homeobox-leucine zipper protein HDG1"/>
    <property type="match status" value="1"/>
</dbReference>
<dbReference type="PROSITE" id="PS00027">
    <property type="entry name" value="HOMEOBOX_1"/>
    <property type="match status" value="1"/>
</dbReference>
<keyword evidence="5 9" id="KW-0238">DNA-binding</keyword>
<protein>
    <submittedName>
        <fullName evidence="14">Homeobox-leucine zipper protein ROC2</fullName>
    </submittedName>
</protein>
<dbReference type="CDD" id="cd00086">
    <property type="entry name" value="homeodomain"/>
    <property type="match status" value="1"/>
</dbReference>
<dbReference type="InterPro" id="IPR017970">
    <property type="entry name" value="Homeobox_CS"/>
</dbReference>
<dbReference type="PANTHER" id="PTHR45654:SF77">
    <property type="entry name" value="HOMEOBOX-LEUCINE ZIPPER PROTEIN MERISTEM L1"/>
    <property type="match status" value="1"/>
</dbReference>
<dbReference type="PANTHER" id="PTHR45654">
    <property type="entry name" value="HOMEOBOX-LEUCINE ZIPPER PROTEIN MERISTEM L1"/>
    <property type="match status" value="1"/>
</dbReference>
<dbReference type="GO" id="GO:0000981">
    <property type="term" value="F:DNA-binding transcription factor activity, RNA polymerase II-specific"/>
    <property type="evidence" value="ECO:0007669"/>
    <property type="project" value="InterPro"/>
</dbReference>
<keyword evidence="6 9" id="KW-0371">Homeobox</keyword>
<comment type="similarity">
    <text evidence="2">Belongs to the HD-ZIP homeobox family. Class IV subfamily.</text>
</comment>
<name>A0A5A7PQD1_STRAF</name>
<evidence type="ECO:0000256" key="1">
    <source>
        <dbReference type="ARBA" id="ARBA00004123"/>
    </source>
</evidence>
<evidence type="ECO:0000259" key="13">
    <source>
        <dbReference type="PROSITE" id="PS50071"/>
    </source>
</evidence>
<keyword evidence="4 11" id="KW-0175">Coiled coil</keyword>
<evidence type="ECO:0000256" key="4">
    <source>
        <dbReference type="ARBA" id="ARBA00023054"/>
    </source>
</evidence>
<dbReference type="AlphaFoldDB" id="A0A5A7PQD1"/>
<keyword evidence="15" id="KW-1185">Reference proteome</keyword>
<feature type="region of interest" description="Disordered" evidence="12">
    <location>
        <begin position="187"/>
        <end position="210"/>
    </location>
</feature>
<dbReference type="Proteomes" id="UP000325081">
    <property type="component" value="Unassembled WGS sequence"/>
</dbReference>
<organism evidence="14 15">
    <name type="scientific">Striga asiatica</name>
    <name type="common">Asiatic witchweed</name>
    <name type="synonym">Buchnera asiatica</name>
    <dbReference type="NCBI Taxonomy" id="4170"/>
    <lineage>
        <taxon>Eukaryota</taxon>
        <taxon>Viridiplantae</taxon>
        <taxon>Streptophyta</taxon>
        <taxon>Embryophyta</taxon>
        <taxon>Tracheophyta</taxon>
        <taxon>Spermatophyta</taxon>
        <taxon>Magnoliopsida</taxon>
        <taxon>eudicotyledons</taxon>
        <taxon>Gunneridae</taxon>
        <taxon>Pentapetalae</taxon>
        <taxon>asterids</taxon>
        <taxon>lamiids</taxon>
        <taxon>Lamiales</taxon>
        <taxon>Orobanchaceae</taxon>
        <taxon>Buchnereae</taxon>
        <taxon>Striga</taxon>
    </lineage>
</organism>
<feature type="compositionally biased region" description="Basic and acidic residues" evidence="12">
    <location>
        <begin position="191"/>
        <end position="203"/>
    </location>
</feature>
<evidence type="ECO:0000256" key="3">
    <source>
        <dbReference type="ARBA" id="ARBA00023015"/>
    </source>
</evidence>
<dbReference type="OrthoDB" id="5973733at2759"/>
<evidence type="ECO:0000256" key="9">
    <source>
        <dbReference type="PROSITE-ProRule" id="PRU00108"/>
    </source>
</evidence>